<protein>
    <submittedName>
        <fullName evidence="1">Uncharacterized protein</fullName>
    </submittedName>
</protein>
<sequence>MGNKIGKKRQVVDEKYTRLQGLYQHIDIDHKRLRKLILDSKLAAFYPGLDDHSLNLEECPMCFLYYPSLNRSRCCVKGMCTVFSSDETIAFHSPNTLSPSGGLAGAAAALAEHQHMNGDSSSHMDLHVKDAAAVHLENRREMPPEESGVSSTEHWLLVAEGTSYAGSDGTIEAGTSSEGMNMASGRIVPEIFEEQMMLAMAVTC</sequence>
<gene>
    <name evidence="1" type="ORF">ZIOFF_046620</name>
</gene>
<evidence type="ECO:0000313" key="2">
    <source>
        <dbReference type="Proteomes" id="UP000734854"/>
    </source>
</evidence>
<dbReference type="InterPro" id="IPR039301">
    <property type="entry name" value="Sip5/DA2"/>
</dbReference>
<proteinExistence type="predicted"/>
<dbReference type="AlphaFoldDB" id="A0A8J5FPL4"/>
<organism evidence="1 2">
    <name type="scientific">Zingiber officinale</name>
    <name type="common">Ginger</name>
    <name type="synonym">Amomum zingiber</name>
    <dbReference type="NCBI Taxonomy" id="94328"/>
    <lineage>
        <taxon>Eukaryota</taxon>
        <taxon>Viridiplantae</taxon>
        <taxon>Streptophyta</taxon>
        <taxon>Embryophyta</taxon>
        <taxon>Tracheophyta</taxon>
        <taxon>Spermatophyta</taxon>
        <taxon>Magnoliopsida</taxon>
        <taxon>Liliopsida</taxon>
        <taxon>Zingiberales</taxon>
        <taxon>Zingiberaceae</taxon>
        <taxon>Zingiber</taxon>
    </lineage>
</organism>
<dbReference type="Proteomes" id="UP000734854">
    <property type="component" value="Unassembled WGS sequence"/>
</dbReference>
<evidence type="ECO:0000313" key="1">
    <source>
        <dbReference type="EMBL" id="KAG6491684.1"/>
    </source>
</evidence>
<accession>A0A8J5FPL4</accession>
<keyword evidence="2" id="KW-1185">Reference proteome</keyword>
<dbReference type="EMBL" id="JACMSC010000013">
    <property type="protein sequence ID" value="KAG6491684.1"/>
    <property type="molecule type" value="Genomic_DNA"/>
</dbReference>
<reference evidence="1 2" key="1">
    <citation type="submission" date="2020-08" db="EMBL/GenBank/DDBJ databases">
        <title>Plant Genome Project.</title>
        <authorList>
            <person name="Zhang R.-G."/>
        </authorList>
    </citation>
    <scope>NUCLEOTIDE SEQUENCE [LARGE SCALE GENOMIC DNA]</scope>
    <source>
        <tissue evidence="1">Rhizome</tissue>
    </source>
</reference>
<dbReference type="PANTHER" id="PTHR31315:SF1">
    <property type="entry name" value="PROTEIN SIP5"/>
    <property type="match status" value="1"/>
</dbReference>
<comment type="caution">
    <text evidence="1">The sequence shown here is derived from an EMBL/GenBank/DDBJ whole genome shotgun (WGS) entry which is preliminary data.</text>
</comment>
<name>A0A8J5FPL4_ZINOF</name>
<dbReference type="GO" id="GO:0005737">
    <property type="term" value="C:cytoplasm"/>
    <property type="evidence" value="ECO:0007669"/>
    <property type="project" value="TreeGrafter"/>
</dbReference>
<dbReference type="PANTHER" id="PTHR31315">
    <property type="entry name" value="PROTEIN SIP5"/>
    <property type="match status" value="1"/>
</dbReference>